<dbReference type="Proteomes" id="UP000053890">
    <property type="component" value="Unassembled WGS sequence"/>
</dbReference>
<evidence type="ECO:0000313" key="10">
    <source>
        <dbReference type="Proteomes" id="UP000053890"/>
    </source>
</evidence>
<dbReference type="PANTHER" id="PTHR46340">
    <property type="entry name" value="UBX DOMAIN-CONTAINING PROTEIN 1"/>
    <property type="match status" value="1"/>
</dbReference>
<evidence type="ECO:0008006" key="11">
    <source>
        <dbReference type="Google" id="ProtNLM"/>
    </source>
</evidence>
<feature type="region of interest" description="Disordered" evidence="5">
    <location>
        <begin position="87"/>
        <end position="164"/>
    </location>
</feature>
<dbReference type="SUPFAM" id="SSF46934">
    <property type="entry name" value="UBA-like"/>
    <property type="match status" value="1"/>
</dbReference>
<reference evidence="9 10" key="1">
    <citation type="journal article" date="2015" name="Front. Microbiol.">
        <title>Genome sequence of the plant growth promoting endophytic yeast Rhodotorula graminis WP1.</title>
        <authorList>
            <person name="Firrincieli A."/>
            <person name="Otillar R."/>
            <person name="Salamov A."/>
            <person name="Schmutz J."/>
            <person name="Khan Z."/>
            <person name="Redman R.S."/>
            <person name="Fleck N.D."/>
            <person name="Lindquist E."/>
            <person name="Grigoriev I.V."/>
            <person name="Doty S.L."/>
        </authorList>
    </citation>
    <scope>NUCLEOTIDE SEQUENCE [LARGE SCALE GENOMIC DNA]</scope>
    <source>
        <strain evidence="9 10">WP1</strain>
    </source>
</reference>
<evidence type="ECO:0000256" key="3">
    <source>
        <dbReference type="ARBA" id="ARBA00023054"/>
    </source>
</evidence>
<dbReference type="InterPro" id="IPR009060">
    <property type="entry name" value="UBA-like_sf"/>
</dbReference>
<dbReference type="PROSITE" id="PS50157">
    <property type="entry name" value="ZINC_FINGER_C2H2_2"/>
    <property type="match status" value="1"/>
</dbReference>
<organism evidence="9 10">
    <name type="scientific">Rhodotorula graminis (strain WP1)</name>
    <dbReference type="NCBI Taxonomy" id="578459"/>
    <lineage>
        <taxon>Eukaryota</taxon>
        <taxon>Fungi</taxon>
        <taxon>Dikarya</taxon>
        <taxon>Basidiomycota</taxon>
        <taxon>Pucciniomycotina</taxon>
        <taxon>Microbotryomycetes</taxon>
        <taxon>Sporidiobolales</taxon>
        <taxon>Sporidiobolaceae</taxon>
        <taxon>Rhodotorula</taxon>
    </lineage>
</organism>
<dbReference type="GO" id="GO:0005737">
    <property type="term" value="C:cytoplasm"/>
    <property type="evidence" value="ECO:0007669"/>
    <property type="project" value="UniProtKB-SubCell"/>
</dbReference>
<accession>A0A0P9EFC2</accession>
<evidence type="ECO:0000256" key="5">
    <source>
        <dbReference type="SAM" id="MobiDB-lite"/>
    </source>
</evidence>
<dbReference type="GO" id="GO:1903094">
    <property type="term" value="P:negative regulation of protein K48-linked deubiquitination"/>
    <property type="evidence" value="ECO:0007669"/>
    <property type="project" value="TreeGrafter"/>
</dbReference>
<dbReference type="PROSITE" id="PS50033">
    <property type="entry name" value="UBX"/>
    <property type="match status" value="1"/>
</dbReference>
<proteinExistence type="predicted"/>
<dbReference type="Pfam" id="PF00789">
    <property type="entry name" value="UBX"/>
    <property type="match status" value="1"/>
</dbReference>
<dbReference type="GO" id="GO:0032435">
    <property type="term" value="P:negative regulation of proteasomal ubiquitin-dependent protein catabolic process"/>
    <property type="evidence" value="ECO:0007669"/>
    <property type="project" value="TreeGrafter"/>
</dbReference>
<dbReference type="GO" id="GO:0008270">
    <property type="term" value="F:zinc ion binding"/>
    <property type="evidence" value="ECO:0007669"/>
    <property type="project" value="UniProtKB-KW"/>
</dbReference>
<dbReference type="PROSITE" id="PS50030">
    <property type="entry name" value="UBA"/>
    <property type="match status" value="1"/>
</dbReference>
<feature type="compositionally biased region" description="Acidic residues" evidence="5">
    <location>
        <begin position="43"/>
        <end position="58"/>
    </location>
</feature>
<dbReference type="InterPro" id="IPR015940">
    <property type="entry name" value="UBA"/>
</dbReference>
<dbReference type="Gene3D" id="3.10.20.90">
    <property type="entry name" value="Phosphatidylinositol 3-kinase Catalytic Subunit, Chain A, domain 1"/>
    <property type="match status" value="1"/>
</dbReference>
<evidence type="ECO:0000259" key="8">
    <source>
        <dbReference type="PROSITE" id="PS50157"/>
    </source>
</evidence>
<dbReference type="Gene3D" id="1.10.8.10">
    <property type="entry name" value="DNA helicase RuvA subunit, C-terminal domain"/>
    <property type="match status" value="1"/>
</dbReference>
<evidence type="ECO:0000259" key="6">
    <source>
        <dbReference type="PROSITE" id="PS50030"/>
    </source>
</evidence>
<keyword evidence="4" id="KW-0862">Zinc</keyword>
<feature type="region of interest" description="Disordered" evidence="5">
    <location>
        <begin position="36"/>
        <end position="70"/>
    </location>
</feature>
<dbReference type="GeneID" id="28978687"/>
<dbReference type="InterPro" id="IPR057766">
    <property type="entry name" value="Znf-C2H2_OTU1-like_C"/>
</dbReference>
<dbReference type="InterPro" id="IPR001012">
    <property type="entry name" value="UBX_dom"/>
</dbReference>
<dbReference type="EMBL" id="KQ474089">
    <property type="protein sequence ID" value="KPV72074.1"/>
    <property type="molecule type" value="Genomic_DNA"/>
</dbReference>
<keyword evidence="3" id="KW-0175">Coiled coil</keyword>
<feature type="compositionally biased region" description="Low complexity" evidence="5">
    <location>
        <begin position="218"/>
        <end position="242"/>
    </location>
</feature>
<comment type="subcellular location">
    <subcellularLocation>
        <location evidence="1">Cytoplasm</location>
    </subcellularLocation>
</comment>
<keyword evidence="2" id="KW-0963">Cytoplasm</keyword>
<dbReference type="GO" id="GO:0036435">
    <property type="term" value="F:K48-linked polyubiquitin modification-dependent protein binding"/>
    <property type="evidence" value="ECO:0007669"/>
    <property type="project" value="TreeGrafter"/>
</dbReference>
<keyword evidence="4" id="KW-0863">Zinc-finger</keyword>
<dbReference type="InterPro" id="IPR029071">
    <property type="entry name" value="Ubiquitin-like_domsf"/>
</dbReference>
<name>A0A0P9EFC2_RHOGW</name>
<evidence type="ECO:0000313" key="9">
    <source>
        <dbReference type="EMBL" id="KPV72074.1"/>
    </source>
</evidence>
<evidence type="ECO:0000259" key="7">
    <source>
        <dbReference type="PROSITE" id="PS50033"/>
    </source>
</evidence>
<dbReference type="AlphaFoldDB" id="A0A0P9EFC2"/>
<dbReference type="OMA" id="AQHFPRK"/>
<dbReference type="Pfam" id="PF22562">
    <property type="entry name" value="UBA_7"/>
    <property type="match status" value="1"/>
</dbReference>
<dbReference type="Pfam" id="PF24560">
    <property type="entry name" value="zf-C2H2_OTU1_C"/>
    <property type="match status" value="1"/>
</dbReference>
<keyword evidence="4" id="KW-0479">Metal-binding</keyword>
<feature type="domain" description="C2H2-type" evidence="8">
    <location>
        <begin position="71"/>
        <end position="100"/>
    </location>
</feature>
<dbReference type="PANTHER" id="PTHR46340:SF1">
    <property type="entry name" value="UBX DOMAIN-CONTAINING PROTEIN 1"/>
    <property type="match status" value="1"/>
</dbReference>
<feature type="region of interest" description="Disordered" evidence="5">
    <location>
        <begin position="218"/>
        <end position="243"/>
    </location>
</feature>
<dbReference type="InterPro" id="IPR013087">
    <property type="entry name" value="Znf_C2H2_type"/>
</dbReference>
<protein>
    <recommendedName>
        <fullName evidence="11">UBX domain-containing protein</fullName>
    </recommendedName>
</protein>
<dbReference type="RefSeq" id="XP_018268123.1">
    <property type="nucleotide sequence ID" value="XM_018418239.1"/>
</dbReference>
<keyword evidence="10" id="KW-1185">Reference proteome</keyword>
<dbReference type="OrthoDB" id="10254930at2759"/>
<feature type="domain" description="UBA" evidence="6">
    <location>
        <begin position="1"/>
        <end position="39"/>
    </location>
</feature>
<feature type="domain" description="UBX" evidence="7">
    <location>
        <begin position="246"/>
        <end position="322"/>
    </location>
</feature>
<sequence>MSDRDTLISMGFSDTRVNKALKGTNNAGLGQALDFLEKHADEPESWWEAADEDEDEEGAPTGVDDPEAKSLRCGECGKLFRNQALASYHSTKSGHTNFEESTEELKPLTEEEKAEKLRELRAKMDEKRRVQAKLDAEENKRNEEIRRKSGKDEAQAREALKLKEAERAAVLRKKEKADELAARARIKEQIEADKRARAEKSAREKALREGRNPDIAAAAVSGGGAAPSAPLVPAASASSASGGEKKTYDAARLQIRVPSGPPLVHSLPATSTLGEVVEWVKGQTGLASVTLTCSFPRKTYGAADLDKDLKSLNLVPSAVLLVQ</sequence>
<dbReference type="GO" id="GO:0005634">
    <property type="term" value="C:nucleus"/>
    <property type="evidence" value="ECO:0007669"/>
    <property type="project" value="TreeGrafter"/>
</dbReference>
<gene>
    <name evidence="9" type="ORF">RHOBADRAFT_56202</name>
</gene>
<evidence type="ECO:0000256" key="2">
    <source>
        <dbReference type="ARBA" id="ARBA00022490"/>
    </source>
</evidence>
<dbReference type="SMART" id="SM00166">
    <property type="entry name" value="UBX"/>
    <property type="match status" value="1"/>
</dbReference>
<dbReference type="GO" id="GO:0031397">
    <property type="term" value="P:negative regulation of protein ubiquitination"/>
    <property type="evidence" value="ECO:0007669"/>
    <property type="project" value="TreeGrafter"/>
</dbReference>
<dbReference type="STRING" id="578459.A0A0P9EFC2"/>
<dbReference type="SUPFAM" id="SSF54236">
    <property type="entry name" value="Ubiquitin-like"/>
    <property type="match status" value="1"/>
</dbReference>
<feature type="compositionally biased region" description="Polar residues" evidence="5">
    <location>
        <begin position="87"/>
        <end position="96"/>
    </location>
</feature>
<feature type="compositionally biased region" description="Basic and acidic residues" evidence="5">
    <location>
        <begin position="103"/>
        <end position="164"/>
    </location>
</feature>
<evidence type="ECO:0000256" key="4">
    <source>
        <dbReference type="PROSITE-ProRule" id="PRU00042"/>
    </source>
</evidence>
<evidence type="ECO:0000256" key="1">
    <source>
        <dbReference type="ARBA" id="ARBA00004496"/>
    </source>
</evidence>
<dbReference type="PROSITE" id="PS00028">
    <property type="entry name" value="ZINC_FINGER_C2H2_1"/>
    <property type="match status" value="1"/>
</dbReference>
<feature type="region of interest" description="Disordered" evidence="5">
    <location>
        <begin position="191"/>
        <end position="210"/>
    </location>
</feature>